<protein>
    <submittedName>
        <fullName evidence="2">Transmembrane protein</fullName>
    </submittedName>
</protein>
<evidence type="ECO:0000313" key="2">
    <source>
        <dbReference type="WBParaSite" id="HPLM_0001931701-mRNA-1"/>
    </source>
</evidence>
<dbReference type="WBParaSite" id="HPLM_0001931701-mRNA-1">
    <property type="protein sequence ID" value="HPLM_0001931701-mRNA-1"/>
    <property type="gene ID" value="HPLM_0001931701"/>
</dbReference>
<evidence type="ECO:0000256" key="1">
    <source>
        <dbReference type="SAM" id="Phobius"/>
    </source>
</evidence>
<proteinExistence type="predicted"/>
<dbReference type="AlphaFoldDB" id="A0A0N4X4M5"/>
<keyword evidence="1" id="KW-1133">Transmembrane helix</keyword>
<name>A0A0N4X4M5_HAEPC</name>
<feature type="transmembrane region" description="Helical" evidence="1">
    <location>
        <begin position="6"/>
        <end position="28"/>
    </location>
</feature>
<accession>A0A0N4X4M5</accession>
<keyword evidence="1" id="KW-0472">Membrane</keyword>
<organism evidence="2">
    <name type="scientific">Haemonchus placei</name>
    <name type="common">Barber's pole worm</name>
    <dbReference type="NCBI Taxonomy" id="6290"/>
    <lineage>
        <taxon>Eukaryota</taxon>
        <taxon>Metazoa</taxon>
        <taxon>Ecdysozoa</taxon>
        <taxon>Nematoda</taxon>
        <taxon>Chromadorea</taxon>
        <taxon>Rhabditida</taxon>
        <taxon>Rhabditina</taxon>
        <taxon>Rhabditomorpha</taxon>
        <taxon>Strongyloidea</taxon>
        <taxon>Trichostrongylidae</taxon>
        <taxon>Haemonchus</taxon>
    </lineage>
</organism>
<reference evidence="2" key="1">
    <citation type="submission" date="2017-02" db="UniProtKB">
        <authorList>
            <consortium name="WormBaseParasite"/>
        </authorList>
    </citation>
    <scope>IDENTIFICATION</scope>
</reference>
<keyword evidence="1" id="KW-0812">Transmembrane</keyword>
<sequence length="68" mass="7659">LAWWDVLAAPICLLWFLSLCYIFCIVFVRPFLIQKGTAKAPFLLWNESAPEDPSNIFKAAIEGGSARE</sequence>
<dbReference type="OMA" id="WNESAPE"/>